<feature type="non-terminal residue" evidence="2">
    <location>
        <position position="1"/>
    </location>
</feature>
<reference evidence="2" key="1">
    <citation type="submission" date="2021-06" db="EMBL/GenBank/DDBJ databases">
        <authorList>
            <person name="Kallberg Y."/>
            <person name="Tangrot J."/>
            <person name="Rosling A."/>
        </authorList>
    </citation>
    <scope>NUCLEOTIDE SEQUENCE</scope>
    <source>
        <strain evidence="2">BR232B</strain>
    </source>
</reference>
<dbReference type="InterPro" id="IPR000719">
    <property type="entry name" value="Prot_kinase_dom"/>
</dbReference>
<dbReference type="GO" id="GO:0004672">
    <property type="term" value="F:protein kinase activity"/>
    <property type="evidence" value="ECO:0007669"/>
    <property type="project" value="InterPro"/>
</dbReference>
<evidence type="ECO:0000313" key="2">
    <source>
        <dbReference type="EMBL" id="CAG8556217.1"/>
    </source>
</evidence>
<dbReference type="InterPro" id="IPR011009">
    <property type="entry name" value="Kinase-like_dom_sf"/>
</dbReference>
<proteinExistence type="predicted"/>
<dbReference type="Pfam" id="PF00069">
    <property type="entry name" value="Pkinase"/>
    <property type="match status" value="1"/>
</dbReference>
<dbReference type="OrthoDB" id="2376122at2759"/>
<dbReference type="Proteomes" id="UP000789739">
    <property type="component" value="Unassembled WGS sequence"/>
</dbReference>
<dbReference type="PROSITE" id="PS50011">
    <property type="entry name" value="PROTEIN_KINASE_DOM"/>
    <property type="match status" value="1"/>
</dbReference>
<evidence type="ECO:0000313" key="3">
    <source>
        <dbReference type="Proteomes" id="UP000789739"/>
    </source>
</evidence>
<feature type="domain" description="Protein kinase" evidence="1">
    <location>
        <begin position="252"/>
        <end position="433"/>
    </location>
</feature>
<organism evidence="2 3">
    <name type="scientific">Paraglomus brasilianum</name>
    <dbReference type="NCBI Taxonomy" id="144538"/>
    <lineage>
        <taxon>Eukaryota</taxon>
        <taxon>Fungi</taxon>
        <taxon>Fungi incertae sedis</taxon>
        <taxon>Mucoromycota</taxon>
        <taxon>Glomeromycotina</taxon>
        <taxon>Glomeromycetes</taxon>
        <taxon>Paraglomerales</taxon>
        <taxon>Paraglomeraceae</taxon>
        <taxon>Paraglomus</taxon>
    </lineage>
</organism>
<gene>
    <name evidence="2" type="ORF">PBRASI_LOCUS5350</name>
</gene>
<keyword evidence="3" id="KW-1185">Reference proteome</keyword>
<dbReference type="GO" id="GO:0005524">
    <property type="term" value="F:ATP binding"/>
    <property type="evidence" value="ECO:0007669"/>
    <property type="project" value="InterPro"/>
</dbReference>
<dbReference type="EMBL" id="CAJVPI010000616">
    <property type="protein sequence ID" value="CAG8556217.1"/>
    <property type="molecule type" value="Genomic_DNA"/>
</dbReference>
<sequence length="433" mass="50299">GKRKCQEELKENALERTTKRIASMGSASGFAEPEHWIPKLNRPDPPLLNCRPPQNFDVPVVLYHSVFGEFLKNCEYYQTSADDKNMVCDLLWTMSGTFKNKDARVLAFREWATTFFVRDTTSYVLGQQRVDGVWIKEYSGRSVLLTILEFKNECSQRDPYMQASAYYAKYFEQVYAQKTSILLDTCLPTFLVYLYEPYIGIAEILAKQNDADFLCFTVTTLSQNAWTGIETRQASFPYLHSYQSISEETVDFVYTERIDSKHRKLVFHVEESKTTTKRILKFVTSYNAEVHKFCFSKGIAPELVCIGDIMNADYKFVVMEDLIGFDVVCNMWNGLNEQEKTDLKAKILEAKGILHDNRLVHGDLRPVNIMAKYTNEEWVIKLVDFDWSGKEGEATYPQFLNTKIPWHPDVKRLGPIWCEHDTYLLEESFRKLE</sequence>
<name>A0A9N9FU35_9GLOM</name>
<dbReference type="Gene3D" id="1.10.510.10">
    <property type="entry name" value="Transferase(Phosphotransferase) domain 1"/>
    <property type="match status" value="1"/>
</dbReference>
<comment type="caution">
    <text evidence="2">The sequence shown here is derived from an EMBL/GenBank/DDBJ whole genome shotgun (WGS) entry which is preliminary data.</text>
</comment>
<dbReference type="AlphaFoldDB" id="A0A9N9FU35"/>
<dbReference type="SUPFAM" id="SSF56112">
    <property type="entry name" value="Protein kinase-like (PK-like)"/>
    <property type="match status" value="1"/>
</dbReference>
<accession>A0A9N9FU35</accession>
<protein>
    <submittedName>
        <fullName evidence="2">5111_t:CDS:1</fullName>
    </submittedName>
</protein>
<evidence type="ECO:0000259" key="1">
    <source>
        <dbReference type="PROSITE" id="PS50011"/>
    </source>
</evidence>
<dbReference type="Gene3D" id="3.30.200.20">
    <property type="entry name" value="Phosphorylase Kinase, domain 1"/>
    <property type="match status" value="1"/>
</dbReference>